<evidence type="ECO:0000313" key="2">
    <source>
        <dbReference type="EMBL" id="KAJ8872692.1"/>
    </source>
</evidence>
<name>A0ABQ9GL14_9NEOP</name>
<keyword evidence="3" id="KW-1185">Reference proteome</keyword>
<dbReference type="Proteomes" id="UP001159363">
    <property type="component" value="Chromosome 10"/>
</dbReference>
<feature type="compositionally biased region" description="Basic and acidic residues" evidence="1">
    <location>
        <begin position="127"/>
        <end position="137"/>
    </location>
</feature>
<feature type="region of interest" description="Disordered" evidence="1">
    <location>
        <begin position="30"/>
        <end position="152"/>
    </location>
</feature>
<feature type="compositionally biased region" description="Polar residues" evidence="1">
    <location>
        <begin position="90"/>
        <end position="108"/>
    </location>
</feature>
<protein>
    <submittedName>
        <fullName evidence="2">Uncharacterized protein</fullName>
    </submittedName>
</protein>
<sequence length="496" mass="54469">MPTSCDTVGSCAGAAALGCGRFWVRIPGLESRGGWSDVSTEQRRKARAGETGCPGENPPTNGIDRHDFDMRKYGSDPSTRARTTGRGKKNTQLTRTTTDGSNPLQTYQRCFPDSWDFSRKTANPETGIRDQRHRSDDGVLLQPCSSPDGSHNVQRLARHYSLEQRARLPWTLEVIREPTVGMSGQPKRKRSARDIDFATRPCCSIAPENNAGFTNEKTSTGCSRPNVACKISYTQNTSVQAASSNLSQRLFRGTERGAAMANHWPRIRGGHGFDSRSGHPDFRFPCFPEIAPKLMLGWVPNKGYGPLLPQSLFPCATCTVSNDLAVDETLSPITYLPPPWCRELLTVRSFVPVRTAVKGRSSYFTTTSSELVDQCVILPPPPLPLTHPHPTIRNRNSPVHRRLARDLNSQLLDEFTMAPTEAMAAQSQSVPSARLLASHLGEPGSVLRFSQVGIVLDYAAACSKSTNRTHDNKSLLLCAGNLDNTTILTKRTPVVQ</sequence>
<reference evidence="2 3" key="1">
    <citation type="submission" date="2023-02" db="EMBL/GenBank/DDBJ databases">
        <title>LHISI_Scaffold_Assembly.</title>
        <authorList>
            <person name="Stuart O.P."/>
            <person name="Cleave R."/>
            <person name="Magrath M.J.L."/>
            <person name="Mikheyev A.S."/>
        </authorList>
    </citation>
    <scope>NUCLEOTIDE SEQUENCE [LARGE SCALE GENOMIC DNA]</scope>
    <source>
        <strain evidence="2">Daus_M_001</strain>
        <tissue evidence="2">Leg muscle</tissue>
    </source>
</reference>
<comment type="caution">
    <text evidence="2">The sequence shown here is derived from an EMBL/GenBank/DDBJ whole genome shotgun (WGS) entry which is preliminary data.</text>
</comment>
<organism evidence="2 3">
    <name type="scientific">Dryococelus australis</name>
    <dbReference type="NCBI Taxonomy" id="614101"/>
    <lineage>
        <taxon>Eukaryota</taxon>
        <taxon>Metazoa</taxon>
        <taxon>Ecdysozoa</taxon>
        <taxon>Arthropoda</taxon>
        <taxon>Hexapoda</taxon>
        <taxon>Insecta</taxon>
        <taxon>Pterygota</taxon>
        <taxon>Neoptera</taxon>
        <taxon>Polyneoptera</taxon>
        <taxon>Phasmatodea</taxon>
        <taxon>Verophasmatodea</taxon>
        <taxon>Anareolatae</taxon>
        <taxon>Phasmatidae</taxon>
        <taxon>Eurycanthinae</taxon>
        <taxon>Dryococelus</taxon>
    </lineage>
</organism>
<gene>
    <name evidence="2" type="ORF">PR048_026305</name>
</gene>
<dbReference type="EMBL" id="JARBHB010000011">
    <property type="protein sequence ID" value="KAJ8872692.1"/>
    <property type="molecule type" value="Genomic_DNA"/>
</dbReference>
<evidence type="ECO:0000256" key="1">
    <source>
        <dbReference type="SAM" id="MobiDB-lite"/>
    </source>
</evidence>
<accession>A0ABQ9GL14</accession>
<proteinExistence type="predicted"/>
<feature type="compositionally biased region" description="Basic and acidic residues" evidence="1">
    <location>
        <begin position="63"/>
        <end position="74"/>
    </location>
</feature>
<feature type="compositionally biased region" description="Polar residues" evidence="1">
    <location>
        <begin position="143"/>
        <end position="152"/>
    </location>
</feature>
<evidence type="ECO:0000313" key="3">
    <source>
        <dbReference type="Proteomes" id="UP001159363"/>
    </source>
</evidence>